<dbReference type="Pfam" id="PF13468">
    <property type="entry name" value="Glyoxalase_3"/>
    <property type="match status" value="1"/>
</dbReference>
<sequence length="215" mass="24764">MLALDHIVVAAINAEESSAKYGNKFTIKAVKGGEHADWGTYNYLSYFSNDSYIEWLGVTDASKTKNAENPLIQHLDYVLDNKFSGPFQFALRTNEMDDYVTHFKENNIPFSGPFAGQRKKPDGSLLKWRMLFPSYNHEKELLPFLIEWENPKDAYPDTSLLNVQSIPKINYSGVDRDTFAHIYQLKPKKLNKNLLTLQNCKINFGNYDKLHFDLV</sequence>
<dbReference type="Proteomes" id="UP000622860">
    <property type="component" value="Unassembled WGS sequence"/>
</dbReference>
<name>A0A917MAY7_9BACI</name>
<gene>
    <name evidence="2" type="ORF">GCM10011398_38560</name>
</gene>
<dbReference type="InterPro" id="IPR025870">
    <property type="entry name" value="Glyoxalase-like_dom"/>
</dbReference>
<organism evidence="2 3">
    <name type="scientific">Virgibacillus oceani</name>
    <dbReference type="NCBI Taxonomy" id="1479511"/>
    <lineage>
        <taxon>Bacteria</taxon>
        <taxon>Bacillati</taxon>
        <taxon>Bacillota</taxon>
        <taxon>Bacilli</taxon>
        <taxon>Bacillales</taxon>
        <taxon>Bacillaceae</taxon>
        <taxon>Virgibacillus</taxon>
    </lineage>
</organism>
<evidence type="ECO:0000313" key="3">
    <source>
        <dbReference type="Proteomes" id="UP000622860"/>
    </source>
</evidence>
<proteinExistence type="predicted"/>
<evidence type="ECO:0000313" key="2">
    <source>
        <dbReference type="EMBL" id="GGG88871.1"/>
    </source>
</evidence>
<dbReference type="PANTHER" id="PTHR40265">
    <property type="entry name" value="BLL2707 PROTEIN"/>
    <property type="match status" value="1"/>
</dbReference>
<dbReference type="PANTHER" id="PTHR40265:SF1">
    <property type="entry name" value="GLYOXALASE-LIKE DOMAIN-CONTAINING PROTEIN"/>
    <property type="match status" value="1"/>
</dbReference>
<evidence type="ECO:0000259" key="1">
    <source>
        <dbReference type="Pfam" id="PF13468"/>
    </source>
</evidence>
<dbReference type="SUPFAM" id="SSF54593">
    <property type="entry name" value="Glyoxalase/Bleomycin resistance protein/Dihydroxybiphenyl dioxygenase"/>
    <property type="match status" value="1"/>
</dbReference>
<dbReference type="RefSeq" id="WP_188457010.1">
    <property type="nucleotide sequence ID" value="NZ_BMFR01000035.1"/>
</dbReference>
<accession>A0A917MAY7</accession>
<dbReference type="Gene3D" id="3.10.180.10">
    <property type="entry name" value="2,3-Dihydroxybiphenyl 1,2-Dioxygenase, domain 1"/>
    <property type="match status" value="1"/>
</dbReference>
<keyword evidence="3" id="KW-1185">Reference proteome</keyword>
<dbReference type="InterPro" id="IPR029068">
    <property type="entry name" value="Glyas_Bleomycin-R_OHBP_Dase"/>
</dbReference>
<protein>
    <recommendedName>
        <fullName evidence="1">Glyoxalase-like domain-containing protein</fullName>
    </recommendedName>
</protein>
<reference evidence="2" key="2">
    <citation type="submission" date="2020-09" db="EMBL/GenBank/DDBJ databases">
        <authorList>
            <person name="Sun Q."/>
            <person name="Zhou Y."/>
        </authorList>
    </citation>
    <scope>NUCLEOTIDE SEQUENCE</scope>
    <source>
        <strain evidence="2">CGMCC 1.12754</strain>
    </source>
</reference>
<feature type="domain" description="Glyoxalase-like" evidence="1">
    <location>
        <begin position="4"/>
        <end position="184"/>
    </location>
</feature>
<dbReference type="AlphaFoldDB" id="A0A917MAY7"/>
<reference evidence="2" key="1">
    <citation type="journal article" date="2014" name="Int. J. Syst. Evol. Microbiol.">
        <title>Complete genome sequence of Corynebacterium casei LMG S-19264T (=DSM 44701T), isolated from a smear-ripened cheese.</title>
        <authorList>
            <consortium name="US DOE Joint Genome Institute (JGI-PGF)"/>
            <person name="Walter F."/>
            <person name="Albersmeier A."/>
            <person name="Kalinowski J."/>
            <person name="Ruckert C."/>
        </authorList>
    </citation>
    <scope>NUCLEOTIDE SEQUENCE</scope>
    <source>
        <strain evidence="2">CGMCC 1.12754</strain>
    </source>
</reference>
<comment type="caution">
    <text evidence="2">The sequence shown here is derived from an EMBL/GenBank/DDBJ whole genome shotgun (WGS) entry which is preliminary data.</text>
</comment>
<dbReference type="EMBL" id="BMFR01000035">
    <property type="protein sequence ID" value="GGG88871.1"/>
    <property type="molecule type" value="Genomic_DNA"/>
</dbReference>